<protein>
    <submittedName>
        <fullName evidence="3">Fatty acid-binding protein DegV</fullName>
    </submittedName>
</protein>
<dbReference type="InterPro" id="IPR003797">
    <property type="entry name" value="DegV"/>
</dbReference>
<dbReference type="EMBL" id="QICD01000031">
    <property type="protein sequence ID" value="RNL39769.1"/>
    <property type="molecule type" value="Genomic_DNA"/>
</dbReference>
<dbReference type="Gene3D" id="3.40.50.10170">
    <property type="match status" value="1"/>
</dbReference>
<dbReference type="RefSeq" id="WP_123192909.1">
    <property type="nucleotide sequence ID" value="NZ_QICD01000031.1"/>
</dbReference>
<reference evidence="4" key="1">
    <citation type="submission" date="2018-05" db="EMBL/GenBank/DDBJ databases">
        <title>Genome Sequencing of selected type strains of the family Eggerthellaceae.</title>
        <authorList>
            <person name="Danylec N."/>
            <person name="Stoll D.A."/>
            <person name="Doetsch A."/>
            <person name="Huch M."/>
        </authorList>
    </citation>
    <scope>NUCLEOTIDE SEQUENCE [LARGE SCALE GENOMIC DNA]</scope>
    <source>
        <strain evidence="4">DSM 16106</strain>
    </source>
</reference>
<evidence type="ECO:0000313" key="3">
    <source>
        <dbReference type="EMBL" id="RNL39769.1"/>
    </source>
</evidence>
<evidence type="ECO:0000313" key="4">
    <source>
        <dbReference type="Proteomes" id="UP000278632"/>
    </source>
</evidence>
<organism evidence="3 4">
    <name type="scientific">Paraeggerthella hongkongensis</name>
    <dbReference type="NCBI Taxonomy" id="230658"/>
    <lineage>
        <taxon>Bacteria</taxon>
        <taxon>Bacillati</taxon>
        <taxon>Actinomycetota</taxon>
        <taxon>Coriobacteriia</taxon>
        <taxon>Eggerthellales</taxon>
        <taxon>Eggerthellaceae</taxon>
        <taxon>Paraeggerthella</taxon>
    </lineage>
</organism>
<dbReference type="Proteomes" id="UP000278632">
    <property type="component" value="Unassembled WGS sequence"/>
</dbReference>
<comment type="caution">
    <text evidence="3">The sequence shown here is derived from an EMBL/GenBank/DDBJ whole genome shotgun (WGS) entry which is preliminary data.</text>
</comment>
<dbReference type="SUPFAM" id="SSF82549">
    <property type="entry name" value="DAK1/DegV-like"/>
    <property type="match status" value="1"/>
</dbReference>
<dbReference type="OrthoDB" id="9760324at2"/>
<name>A0A3N0AYZ5_9ACTN</name>
<keyword evidence="2" id="KW-0446">Lipid-binding</keyword>
<accession>A0A3N0AYZ5</accession>
<dbReference type="Pfam" id="PF02645">
    <property type="entry name" value="DegV"/>
    <property type="match status" value="1"/>
</dbReference>
<dbReference type="Gene3D" id="3.30.1180.10">
    <property type="match status" value="1"/>
</dbReference>
<dbReference type="PANTHER" id="PTHR33434:SF3">
    <property type="entry name" value="DEGV DOMAIN-CONTAINING PROTEIN YITS"/>
    <property type="match status" value="1"/>
</dbReference>
<dbReference type="PANTHER" id="PTHR33434">
    <property type="entry name" value="DEGV DOMAIN-CONTAINING PROTEIN DR_1986-RELATED"/>
    <property type="match status" value="1"/>
</dbReference>
<dbReference type="NCBIfam" id="TIGR00762">
    <property type="entry name" value="DegV"/>
    <property type="match status" value="1"/>
</dbReference>
<dbReference type="AlphaFoldDB" id="A0A3N0AYZ5"/>
<keyword evidence="4" id="KW-1185">Reference proteome</keyword>
<dbReference type="InterPro" id="IPR050270">
    <property type="entry name" value="DegV_domain_contain"/>
</dbReference>
<comment type="function">
    <text evidence="1">May bind long-chain fatty acids, such as palmitate, and may play a role in lipid transport or fatty acid metabolism.</text>
</comment>
<dbReference type="GO" id="GO:0008289">
    <property type="term" value="F:lipid binding"/>
    <property type="evidence" value="ECO:0007669"/>
    <property type="project" value="UniProtKB-KW"/>
</dbReference>
<dbReference type="InterPro" id="IPR043168">
    <property type="entry name" value="DegV_C"/>
</dbReference>
<gene>
    <name evidence="3" type="ORF">DMP08_10880</name>
</gene>
<sequence length="294" mass="32736">MSMNFEIVTDSSSNLVEEMIDDFGLHVLPLTFMVDGEDEVYQSYLKGEHTDLSQFYTMMREGKVFKTSLPNLADTEQLMRGLLEQGRDVLYLGFSSGLSGTYEAVELLVGQLAGEFPDRTVLSVDTLAASGGEGLLVWHAVQRARAGAAIEEVRDWVEANKLKLAHWFTVDDLMFLFRGGRVSKTSAWAGTMLNIKPVMHVDDDGHLVPMEKVRGRKKSLNALIDHMEKTALKPIEDQMVFITHGDCLEDAEYVAAQVKERFGVRDVVINYVDPVIGAHSGPGTMALFFLADKR</sequence>
<evidence type="ECO:0000256" key="1">
    <source>
        <dbReference type="ARBA" id="ARBA00003238"/>
    </source>
</evidence>
<evidence type="ECO:0000256" key="2">
    <source>
        <dbReference type="ARBA" id="ARBA00023121"/>
    </source>
</evidence>
<dbReference type="PROSITE" id="PS51482">
    <property type="entry name" value="DEGV"/>
    <property type="match status" value="1"/>
</dbReference>
<proteinExistence type="predicted"/>